<reference evidence="1 2" key="1">
    <citation type="journal article" date="2022" name="DNA Res.">
        <title>Chromosomal-level genome assembly of the orchid tree Bauhinia variegata (Leguminosae; Cercidoideae) supports the allotetraploid origin hypothesis of Bauhinia.</title>
        <authorList>
            <person name="Zhong Y."/>
            <person name="Chen Y."/>
            <person name="Zheng D."/>
            <person name="Pang J."/>
            <person name="Liu Y."/>
            <person name="Luo S."/>
            <person name="Meng S."/>
            <person name="Qian L."/>
            <person name="Wei D."/>
            <person name="Dai S."/>
            <person name="Zhou R."/>
        </authorList>
    </citation>
    <scope>NUCLEOTIDE SEQUENCE [LARGE SCALE GENOMIC DNA]</scope>
    <source>
        <strain evidence="1">BV-YZ2020</strain>
    </source>
</reference>
<evidence type="ECO:0000313" key="1">
    <source>
        <dbReference type="EMBL" id="KAI4317438.1"/>
    </source>
</evidence>
<organism evidence="1 2">
    <name type="scientific">Bauhinia variegata</name>
    <name type="common">Purple orchid tree</name>
    <name type="synonym">Phanera variegata</name>
    <dbReference type="NCBI Taxonomy" id="167791"/>
    <lineage>
        <taxon>Eukaryota</taxon>
        <taxon>Viridiplantae</taxon>
        <taxon>Streptophyta</taxon>
        <taxon>Embryophyta</taxon>
        <taxon>Tracheophyta</taxon>
        <taxon>Spermatophyta</taxon>
        <taxon>Magnoliopsida</taxon>
        <taxon>eudicotyledons</taxon>
        <taxon>Gunneridae</taxon>
        <taxon>Pentapetalae</taxon>
        <taxon>rosids</taxon>
        <taxon>fabids</taxon>
        <taxon>Fabales</taxon>
        <taxon>Fabaceae</taxon>
        <taxon>Cercidoideae</taxon>
        <taxon>Cercideae</taxon>
        <taxon>Bauhiniinae</taxon>
        <taxon>Bauhinia</taxon>
    </lineage>
</organism>
<name>A0ACB9M0I0_BAUVA</name>
<comment type="caution">
    <text evidence="1">The sequence shown here is derived from an EMBL/GenBank/DDBJ whole genome shotgun (WGS) entry which is preliminary data.</text>
</comment>
<gene>
    <name evidence="1" type="ORF">L6164_025305</name>
</gene>
<accession>A0ACB9M0I0</accession>
<dbReference type="Proteomes" id="UP000828941">
    <property type="component" value="Chromosome 10"/>
</dbReference>
<dbReference type="EMBL" id="CM039435">
    <property type="protein sequence ID" value="KAI4317438.1"/>
    <property type="molecule type" value="Genomic_DNA"/>
</dbReference>
<keyword evidence="2" id="KW-1185">Reference proteome</keyword>
<sequence>MAAIEINTKCSIHIRCNSLPSAPHPLVSQFEEHLDRLKSSEAASSSSSSTISHKLSWMQDLHDCTDKLLQLPFTQQALARDHCDELLEGSLRLLDICSIAKDALLQSKESLMELESFIRRRRAGEVPFIISEGGKYLACRKKVKKEILKALGNLKAIKSEFSKTNQETFSLLCILKEAEAITVSTLESLLIFISCPKERSKQSRWFVISKLMQPKRVACDCEESDTNDFGIVLLQLPFTL</sequence>
<protein>
    <submittedName>
        <fullName evidence="1">Uncharacterized protein</fullName>
    </submittedName>
</protein>
<evidence type="ECO:0000313" key="2">
    <source>
        <dbReference type="Proteomes" id="UP000828941"/>
    </source>
</evidence>
<proteinExistence type="predicted"/>